<dbReference type="AlphaFoldDB" id="A0A0F9STE2"/>
<protein>
    <submittedName>
        <fullName evidence="1">Uncharacterized protein</fullName>
    </submittedName>
</protein>
<dbReference type="EMBL" id="LAZR01000514">
    <property type="protein sequence ID" value="KKN65877.1"/>
    <property type="molecule type" value="Genomic_DNA"/>
</dbReference>
<reference evidence="1" key="1">
    <citation type="journal article" date="2015" name="Nature">
        <title>Complex archaea that bridge the gap between prokaryotes and eukaryotes.</title>
        <authorList>
            <person name="Spang A."/>
            <person name="Saw J.H."/>
            <person name="Jorgensen S.L."/>
            <person name="Zaremba-Niedzwiedzka K."/>
            <person name="Martijn J."/>
            <person name="Lind A.E."/>
            <person name="van Eijk R."/>
            <person name="Schleper C."/>
            <person name="Guy L."/>
            <person name="Ettema T.J."/>
        </authorList>
    </citation>
    <scope>NUCLEOTIDE SEQUENCE</scope>
</reference>
<accession>A0A0F9STE2</accession>
<name>A0A0F9STE2_9ZZZZ</name>
<sequence>MKLADILKLEMRLPLNLIESNEKLLKDIQANGITEPIEIRVREDGSQIVWDGLHRLAIAVKLNLDSVPVIYTPM</sequence>
<evidence type="ECO:0000313" key="1">
    <source>
        <dbReference type="EMBL" id="KKN65877.1"/>
    </source>
</evidence>
<dbReference type="SUPFAM" id="SSF110849">
    <property type="entry name" value="ParB/Sulfiredoxin"/>
    <property type="match status" value="1"/>
</dbReference>
<gene>
    <name evidence="1" type="ORF">LCGC14_0476940</name>
</gene>
<dbReference type="Gene3D" id="3.90.1530.10">
    <property type="entry name" value="Conserved hypothetical protein from pyrococcus furiosus pfu- 392566-001, ParB domain"/>
    <property type="match status" value="1"/>
</dbReference>
<organism evidence="1">
    <name type="scientific">marine sediment metagenome</name>
    <dbReference type="NCBI Taxonomy" id="412755"/>
    <lineage>
        <taxon>unclassified sequences</taxon>
        <taxon>metagenomes</taxon>
        <taxon>ecological metagenomes</taxon>
    </lineage>
</organism>
<comment type="caution">
    <text evidence="1">The sequence shown here is derived from an EMBL/GenBank/DDBJ whole genome shotgun (WGS) entry which is preliminary data.</text>
</comment>
<proteinExistence type="predicted"/>
<dbReference type="InterPro" id="IPR036086">
    <property type="entry name" value="ParB/Sulfiredoxin_sf"/>
</dbReference>